<keyword evidence="1" id="KW-0812">Transmembrane</keyword>
<dbReference type="AlphaFoldDB" id="A0A2T0N264"/>
<keyword evidence="3" id="KW-1185">Reference proteome</keyword>
<comment type="caution">
    <text evidence="2">The sequence shown here is derived from an EMBL/GenBank/DDBJ whole genome shotgun (WGS) entry which is preliminary data.</text>
</comment>
<dbReference type="EMBL" id="PVNG01000006">
    <property type="protein sequence ID" value="PRX66073.1"/>
    <property type="molecule type" value="Genomic_DNA"/>
</dbReference>
<dbReference type="RefSeq" id="WP_106239605.1">
    <property type="nucleotide sequence ID" value="NZ_PVNG01000006.1"/>
</dbReference>
<accession>A0A2T0N264</accession>
<feature type="transmembrane region" description="Helical" evidence="1">
    <location>
        <begin position="63"/>
        <end position="87"/>
    </location>
</feature>
<organism evidence="2 3">
    <name type="scientific">Nonomuraea fuscirosea</name>
    <dbReference type="NCBI Taxonomy" id="1291556"/>
    <lineage>
        <taxon>Bacteria</taxon>
        <taxon>Bacillati</taxon>
        <taxon>Actinomycetota</taxon>
        <taxon>Actinomycetes</taxon>
        <taxon>Streptosporangiales</taxon>
        <taxon>Streptosporangiaceae</taxon>
        <taxon>Nonomuraea</taxon>
    </lineage>
</organism>
<proteinExistence type="predicted"/>
<keyword evidence="1" id="KW-1133">Transmembrane helix</keyword>
<evidence type="ECO:0000313" key="2">
    <source>
        <dbReference type="EMBL" id="PRX66073.1"/>
    </source>
</evidence>
<gene>
    <name evidence="2" type="ORF">B0I32_106209</name>
</gene>
<feature type="transmembrane region" description="Helical" evidence="1">
    <location>
        <begin position="37"/>
        <end position="57"/>
    </location>
</feature>
<sequence length="141" mass="14981">MEISFGLIIGGVVVAAVALTPAIMIMNSKLFKKVHMVLPIAMVGGGIGLVTLVAWLVNIGKEWGLTVWIGVPGFIALVVVGIMILIGISDLDIGRPSQWGFFALPALITIVVMTSGPTWDYISTQFNSNANTLKAQVEESK</sequence>
<keyword evidence="1" id="KW-0472">Membrane</keyword>
<name>A0A2T0N264_9ACTN</name>
<feature type="transmembrane region" description="Helical" evidence="1">
    <location>
        <begin position="6"/>
        <end position="25"/>
    </location>
</feature>
<reference evidence="2 3" key="1">
    <citation type="submission" date="2018-03" db="EMBL/GenBank/DDBJ databases">
        <title>Genomic Encyclopedia of Type Strains, Phase III (KMG-III): the genomes of soil and plant-associated and newly described type strains.</title>
        <authorList>
            <person name="Whitman W."/>
        </authorList>
    </citation>
    <scope>NUCLEOTIDE SEQUENCE [LARGE SCALE GENOMIC DNA]</scope>
    <source>
        <strain evidence="2 3">CGMCC 4.7104</strain>
    </source>
</reference>
<evidence type="ECO:0000313" key="3">
    <source>
        <dbReference type="Proteomes" id="UP000238312"/>
    </source>
</evidence>
<feature type="transmembrane region" description="Helical" evidence="1">
    <location>
        <begin position="99"/>
        <end position="119"/>
    </location>
</feature>
<dbReference type="Proteomes" id="UP000238312">
    <property type="component" value="Unassembled WGS sequence"/>
</dbReference>
<evidence type="ECO:0000256" key="1">
    <source>
        <dbReference type="SAM" id="Phobius"/>
    </source>
</evidence>
<protein>
    <submittedName>
        <fullName evidence="2">Uncharacterized protein</fullName>
    </submittedName>
</protein>